<dbReference type="Gene3D" id="3.40.50.300">
    <property type="entry name" value="P-loop containing nucleotide triphosphate hydrolases"/>
    <property type="match status" value="1"/>
</dbReference>
<dbReference type="InterPro" id="IPR021810">
    <property type="entry name" value="T1RH-like_C"/>
</dbReference>
<feature type="non-terminal residue" evidence="4">
    <location>
        <position position="1"/>
    </location>
</feature>
<name>A0A3B0YJJ1_9ZZZZ</name>
<evidence type="ECO:0000259" key="2">
    <source>
        <dbReference type="Pfam" id="PF11867"/>
    </source>
</evidence>
<accession>A0A3B0YJJ1</accession>
<dbReference type="InterPro" id="IPR051268">
    <property type="entry name" value="Type-I_R_enzyme_R_subunit"/>
</dbReference>
<feature type="non-terminal residue" evidence="4">
    <location>
        <position position="347"/>
    </location>
</feature>
<dbReference type="AlphaFoldDB" id="A0A3B0YJJ1"/>
<dbReference type="PANTHER" id="PTHR30195:SF15">
    <property type="entry name" value="TYPE I RESTRICTION ENZYME HINDI ENDONUCLEASE SUBUNIT"/>
    <property type="match status" value="1"/>
</dbReference>
<feature type="domain" description="Restriction endonuclease type I HsdR second RecA-like helicase" evidence="3">
    <location>
        <begin position="48"/>
        <end position="130"/>
    </location>
</feature>
<reference evidence="4" key="1">
    <citation type="submission" date="2018-06" db="EMBL/GenBank/DDBJ databases">
        <authorList>
            <person name="Zhirakovskaya E."/>
        </authorList>
    </citation>
    <scope>NUCLEOTIDE SEQUENCE</scope>
</reference>
<dbReference type="Pfam" id="PF22679">
    <property type="entry name" value="T1R_D3-like"/>
    <property type="match status" value="1"/>
</dbReference>
<dbReference type="GO" id="GO:0009307">
    <property type="term" value="P:DNA restriction-modification system"/>
    <property type="evidence" value="ECO:0007669"/>
    <property type="project" value="UniProtKB-KW"/>
</dbReference>
<evidence type="ECO:0000313" key="4">
    <source>
        <dbReference type="EMBL" id="VAW79581.1"/>
    </source>
</evidence>
<organism evidence="4">
    <name type="scientific">hydrothermal vent metagenome</name>
    <dbReference type="NCBI Taxonomy" id="652676"/>
    <lineage>
        <taxon>unclassified sequences</taxon>
        <taxon>metagenomes</taxon>
        <taxon>ecological metagenomes</taxon>
    </lineage>
</organism>
<gene>
    <name evidence="4" type="ORF">MNBD_GAMMA13-1357</name>
</gene>
<dbReference type="InterPro" id="IPR027417">
    <property type="entry name" value="P-loop_NTPase"/>
</dbReference>
<dbReference type="InterPro" id="IPR055180">
    <property type="entry name" value="HsdR_RecA-like_helicase_dom_2"/>
</dbReference>
<protein>
    <submittedName>
        <fullName evidence="4">Type I restriction-modification system, restriction subunit R</fullName>
        <ecNumber evidence="4">3.1.21.3</ecNumber>
    </submittedName>
</protein>
<dbReference type="Pfam" id="PF11867">
    <property type="entry name" value="T1RH-like_C"/>
    <property type="match status" value="1"/>
</dbReference>
<dbReference type="EMBL" id="UOFK01000198">
    <property type="protein sequence ID" value="VAW79581.1"/>
    <property type="molecule type" value="Genomic_DNA"/>
</dbReference>
<proteinExistence type="predicted"/>
<dbReference type="PANTHER" id="PTHR30195">
    <property type="entry name" value="TYPE I SITE-SPECIFIC DEOXYRIBONUCLEASE PROTEIN SUBUNIT M AND R"/>
    <property type="match status" value="1"/>
</dbReference>
<evidence type="ECO:0000256" key="1">
    <source>
        <dbReference type="ARBA" id="ARBA00022747"/>
    </source>
</evidence>
<dbReference type="EC" id="3.1.21.3" evidence="4"/>
<evidence type="ECO:0000259" key="3">
    <source>
        <dbReference type="Pfam" id="PF22679"/>
    </source>
</evidence>
<keyword evidence="1" id="KW-0680">Restriction system</keyword>
<keyword evidence="4" id="KW-0378">Hydrolase</keyword>
<sequence>KNEVHKARLKKMVDYMRKVEMAVVVSAENGEKEKFDAQGLDICPHRQRMDQVDVHGHDLEYNFKDPEHVLQVVFVCAMWLTGFDAPTVSTLYLDKPQKDHTLMQTIARANRVTSYRIDGVEKKNGEIVDYYGVIGRLKKAIKDYGQGGEGMEDAPVKDKDELFALLDDAIEQGRVFCADCGIDIDAVLTAYDVFQQVGLFGGWADTLLSKDEWRQSFKVFENTITALYEACKPEILGQPVVRKVALFQYLRGVIDSIIQQQDIDSATQRINELLDESVIVDDASFHNLKDGKSGWKIVQNGQSWDLSRIDFDKLKEDFKQVKYKNIEIADLRAFLEKKLQDMLNRNR</sequence>
<feature type="domain" description="Type I restriction enzyme HindI endonuclease subunit-like C-terminal" evidence="2">
    <location>
        <begin position="152"/>
        <end position="346"/>
    </location>
</feature>
<dbReference type="GO" id="GO:0009035">
    <property type="term" value="F:type I site-specific deoxyribonuclease activity"/>
    <property type="evidence" value="ECO:0007669"/>
    <property type="project" value="UniProtKB-EC"/>
</dbReference>